<feature type="non-terminal residue" evidence="2">
    <location>
        <position position="74"/>
    </location>
</feature>
<reference evidence="2" key="1">
    <citation type="submission" date="2021-02" db="EMBL/GenBank/DDBJ databases">
        <authorList>
            <person name="Nowell W R."/>
        </authorList>
    </citation>
    <scope>NUCLEOTIDE SEQUENCE</scope>
</reference>
<comment type="caution">
    <text evidence="2">The sequence shown here is derived from an EMBL/GenBank/DDBJ whole genome shotgun (WGS) entry which is preliminary data.</text>
</comment>
<proteinExistence type="predicted"/>
<evidence type="ECO:0000256" key="1">
    <source>
        <dbReference type="SAM" id="MobiDB-lite"/>
    </source>
</evidence>
<evidence type="ECO:0000313" key="3">
    <source>
        <dbReference type="Proteomes" id="UP000676336"/>
    </source>
</evidence>
<feature type="non-terminal residue" evidence="2">
    <location>
        <position position="1"/>
    </location>
</feature>
<dbReference type="AlphaFoldDB" id="A0A8S3BV01"/>
<dbReference type="EMBL" id="CAJOBI010152530">
    <property type="protein sequence ID" value="CAF4816900.1"/>
    <property type="molecule type" value="Genomic_DNA"/>
</dbReference>
<gene>
    <name evidence="2" type="ORF">SMN809_LOCUS47851</name>
</gene>
<evidence type="ECO:0000313" key="2">
    <source>
        <dbReference type="EMBL" id="CAF4816900.1"/>
    </source>
</evidence>
<sequence>QSNLNLSSSSSRTSSQSLDDERQRTSNERRRQRDDRQKELLRFRRSQEIQRELEEIEEKRFELDKRHVTARQYL</sequence>
<feature type="compositionally biased region" description="Basic and acidic residues" evidence="1">
    <location>
        <begin position="19"/>
        <end position="38"/>
    </location>
</feature>
<dbReference type="Proteomes" id="UP000676336">
    <property type="component" value="Unassembled WGS sequence"/>
</dbReference>
<protein>
    <submittedName>
        <fullName evidence="2">Uncharacterized protein</fullName>
    </submittedName>
</protein>
<name>A0A8S3BV01_9BILA</name>
<feature type="compositionally biased region" description="Low complexity" evidence="1">
    <location>
        <begin position="1"/>
        <end position="17"/>
    </location>
</feature>
<organism evidence="2 3">
    <name type="scientific">Rotaria magnacalcarata</name>
    <dbReference type="NCBI Taxonomy" id="392030"/>
    <lineage>
        <taxon>Eukaryota</taxon>
        <taxon>Metazoa</taxon>
        <taxon>Spiralia</taxon>
        <taxon>Gnathifera</taxon>
        <taxon>Rotifera</taxon>
        <taxon>Eurotatoria</taxon>
        <taxon>Bdelloidea</taxon>
        <taxon>Philodinida</taxon>
        <taxon>Philodinidae</taxon>
        <taxon>Rotaria</taxon>
    </lineage>
</organism>
<feature type="region of interest" description="Disordered" evidence="1">
    <location>
        <begin position="1"/>
        <end position="38"/>
    </location>
</feature>
<accession>A0A8S3BV01</accession>